<dbReference type="AlphaFoldDB" id="A0A6V7LA13"/>
<organism evidence="2">
    <name type="scientific">Bracon brevicornis</name>
    <dbReference type="NCBI Taxonomy" id="1563983"/>
    <lineage>
        <taxon>Eukaryota</taxon>
        <taxon>Metazoa</taxon>
        <taxon>Ecdysozoa</taxon>
        <taxon>Arthropoda</taxon>
        <taxon>Hexapoda</taxon>
        <taxon>Insecta</taxon>
        <taxon>Pterygota</taxon>
        <taxon>Neoptera</taxon>
        <taxon>Endopterygota</taxon>
        <taxon>Hymenoptera</taxon>
        <taxon>Apocrita</taxon>
        <taxon>Ichneumonoidea</taxon>
        <taxon>Braconidae</taxon>
        <taxon>Braconinae</taxon>
        <taxon>Bracon</taxon>
    </lineage>
</organism>
<gene>
    <name evidence="2" type="ORF">BBRV_LOCUS101348</name>
</gene>
<evidence type="ECO:0000313" key="2">
    <source>
        <dbReference type="EMBL" id="CAD1573285.1"/>
    </source>
</evidence>
<name>A0A6V7LA13_9HYME</name>
<reference evidence="2" key="1">
    <citation type="submission" date="2020-07" db="EMBL/GenBank/DDBJ databases">
        <authorList>
            <person name="Ferguson B K."/>
        </authorList>
    </citation>
    <scope>NUCLEOTIDE SEQUENCE</scope>
    <source>
        <strain evidence="2">L06</strain>
    </source>
</reference>
<feature type="compositionally biased region" description="Gly residues" evidence="1">
    <location>
        <begin position="79"/>
        <end position="99"/>
    </location>
</feature>
<dbReference type="EMBL" id="CADCXW020000339">
    <property type="protein sequence ID" value="CAD1573285.1"/>
    <property type="molecule type" value="Genomic_DNA"/>
</dbReference>
<feature type="region of interest" description="Disordered" evidence="1">
    <location>
        <begin position="1"/>
        <end position="113"/>
    </location>
</feature>
<feature type="compositionally biased region" description="Polar residues" evidence="1">
    <location>
        <begin position="38"/>
        <end position="68"/>
    </location>
</feature>
<evidence type="ECO:0000256" key="1">
    <source>
        <dbReference type="SAM" id="MobiDB-lite"/>
    </source>
</evidence>
<feature type="compositionally biased region" description="Basic residues" evidence="1">
    <location>
        <begin position="19"/>
        <end position="30"/>
    </location>
</feature>
<protein>
    <submittedName>
        <fullName evidence="2">Uncharacterized protein</fullName>
    </submittedName>
</protein>
<feature type="compositionally biased region" description="Polar residues" evidence="1">
    <location>
        <begin position="1"/>
        <end position="13"/>
    </location>
</feature>
<sequence length="113" mass="12319">MVSKHPSPTGTNVNNNNNSHHHHHHHHHHNSNNNNHHGATSITTNDTLASHTRIGTSKNSTNIITTPRLNREREFRTANGGGMMTTGIGGGGVTTGTPGGRSTYHYRSTRHPR</sequence>
<proteinExistence type="predicted"/>
<accession>A0A6V7LA13</accession>